<comment type="caution">
    <text evidence="3">The sequence shown here is derived from an EMBL/GenBank/DDBJ whole genome shotgun (WGS) entry which is preliminary data.</text>
</comment>
<dbReference type="InterPro" id="IPR029063">
    <property type="entry name" value="SAM-dependent_MTases_sf"/>
</dbReference>
<keyword evidence="2" id="KW-0460">Magnesium</keyword>
<evidence type="ECO:0008006" key="5">
    <source>
        <dbReference type="Google" id="ProtNLM"/>
    </source>
</evidence>
<dbReference type="PANTHER" id="PTHR31009">
    <property type="entry name" value="S-ADENOSYL-L-METHIONINE:CARBOXYL METHYLTRANSFERASE FAMILY PROTEIN"/>
    <property type="match status" value="1"/>
</dbReference>
<dbReference type="Proteomes" id="UP000607653">
    <property type="component" value="Unassembled WGS sequence"/>
</dbReference>
<dbReference type="EMBL" id="DUZY01000004">
    <property type="protein sequence ID" value="DAD35801.1"/>
    <property type="molecule type" value="Genomic_DNA"/>
</dbReference>
<protein>
    <recommendedName>
        <fullName evidence="5">S-adenosylmethionine-dependent methyltransferase At5g38100</fullName>
    </recommendedName>
</protein>
<dbReference type="SUPFAM" id="SSF53335">
    <property type="entry name" value="S-adenosyl-L-methionine-dependent methyltransferases"/>
    <property type="match status" value="1"/>
</dbReference>
<keyword evidence="4" id="KW-1185">Reference proteome</keyword>
<gene>
    <name evidence="3" type="ORF">HUJ06_006441</name>
</gene>
<dbReference type="GO" id="GO:0046872">
    <property type="term" value="F:metal ion binding"/>
    <property type="evidence" value="ECO:0007669"/>
    <property type="project" value="UniProtKB-KW"/>
</dbReference>
<accession>A0A822YWA7</accession>
<evidence type="ECO:0000313" key="3">
    <source>
        <dbReference type="EMBL" id="DAD35801.1"/>
    </source>
</evidence>
<sequence>MEMEVEKINISAEAHPMTGGDGLYSYTKNSDYQRSVIHASREMICEEISKKLDIKPISSTSYPFRIADLGCSVGPNTFFAVQNIIAAVENKLQIEGLSSSGIPEFHVFFNDHVSNDFNTLFASLPAGRLYFTAGVPGSFYGRLFPAASLDFVHSSYALQWLSMVPKEVTDKNSPAYNKGKIYYASASEEVIQAYSTQFSKDIGTFLSARAKEIVCGGMMVLIMPAIPNGTPVSESTGGILYDLLGSCFMDMAKMGLTDEAKVDSFNLPMYLVSPREIEDLVERNGYFSIERLEQITNLTTPDVQTGTMHLRAAMQGIIGKHFGSEIIDQLFDRFSEKLADQSSYIFNARHERVTQLLVVLKRKLTD</sequence>
<dbReference type="GO" id="GO:0008168">
    <property type="term" value="F:methyltransferase activity"/>
    <property type="evidence" value="ECO:0007669"/>
    <property type="project" value="InterPro"/>
</dbReference>
<dbReference type="InterPro" id="IPR042086">
    <property type="entry name" value="MeTrfase_capping"/>
</dbReference>
<evidence type="ECO:0000256" key="2">
    <source>
        <dbReference type="ARBA" id="ARBA00022842"/>
    </source>
</evidence>
<evidence type="ECO:0000256" key="1">
    <source>
        <dbReference type="ARBA" id="ARBA00022723"/>
    </source>
</evidence>
<dbReference type="Gene3D" id="1.10.1200.270">
    <property type="entry name" value="Methyltransferase, alpha-helical capping domain"/>
    <property type="match status" value="1"/>
</dbReference>
<organism evidence="3 4">
    <name type="scientific">Nelumbo nucifera</name>
    <name type="common">Sacred lotus</name>
    <dbReference type="NCBI Taxonomy" id="4432"/>
    <lineage>
        <taxon>Eukaryota</taxon>
        <taxon>Viridiplantae</taxon>
        <taxon>Streptophyta</taxon>
        <taxon>Embryophyta</taxon>
        <taxon>Tracheophyta</taxon>
        <taxon>Spermatophyta</taxon>
        <taxon>Magnoliopsida</taxon>
        <taxon>Proteales</taxon>
        <taxon>Nelumbonaceae</taxon>
        <taxon>Nelumbo</taxon>
    </lineage>
</organism>
<dbReference type="AlphaFoldDB" id="A0A822YWA7"/>
<dbReference type="InterPro" id="IPR005299">
    <property type="entry name" value="MeTrfase_7"/>
</dbReference>
<evidence type="ECO:0000313" key="4">
    <source>
        <dbReference type="Proteomes" id="UP000607653"/>
    </source>
</evidence>
<keyword evidence="1" id="KW-0479">Metal-binding</keyword>
<dbReference type="Pfam" id="PF03492">
    <property type="entry name" value="Methyltransf_7"/>
    <property type="match status" value="1"/>
</dbReference>
<dbReference type="Gene3D" id="3.40.50.150">
    <property type="entry name" value="Vaccinia Virus protein VP39"/>
    <property type="match status" value="1"/>
</dbReference>
<proteinExistence type="predicted"/>
<name>A0A822YWA7_NELNU</name>
<reference evidence="3 4" key="1">
    <citation type="journal article" date="2020" name="Mol. Biol. Evol.">
        <title>Distinct Expression and Methylation Patterns for Genes with Different Fates following a Single Whole-Genome Duplication in Flowering Plants.</title>
        <authorList>
            <person name="Shi T."/>
            <person name="Rahmani R.S."/>
            <person name="Gugger P.F."/>
            <person name="Wang M."/>
            <person name="Li H."/>
            <person name="Zhang Y."/>
            <person name="Li Z."/>
            <person name="Wang Q."/>
            <person name="Van de Peer Y."/>
            <person name="Marchal K."/>
            <person name="Chen J."/>
        </authorList>
    </citation>
    <scope>NUCLEOTIDE SEQUENCE [LARGE SCALE GENOMIC DNA]</scope>
    <source>
        <tissue evidence="3">Leaf</tissue>
    </source>
</reference>